<evidence type="ECO:0000259" key="3">
    <source>
        <dbReference type="Pfam" id="PF00557"/>
    </source>
</evidence>
<feature type="domain" description="Creatinase N-terminal" evidence="4">
    <location>
        <begin position="10"/>
        <end position="123"/>
    </location>
</feature>
<keyword evidence="1" id="KW-0479">Metal-binding</keyword>
<accession>A0A2W5UNM7</accession>
<evidence type="ECO:0000259" key="4">
    <source>
        <dbReference type="Pfam" id="PF01321"/>
    </source>
</evidence>
<reference evidence="5 6" key="1">
    <citation type="submission" date="2017-08" db="EMBL/GenBank/DDBJ databases">
        <title>Infants hospitalized years apart are colonized by the same room-sourced microbial strains.</title>
        <authorList>
            <person name="Brooks B."/>
            <person name="Olm M.R."/>
            <person name="Firek B.A."/>
            <person name="Baker R."/>
            <person name="Thomas B.C."/>
            <person name="Morowitz M.J."/>
            <person name="Banfield J.F."/>
        </authorList>
    </citation>
    <scope>NUCLEOTIDE SEQUENCE [LARGE SCALE GENOMIC DNA]</scope>
    <source>
        <strain evidence="5">S2_003_000_R1_3</strain>
    </source>
</reference>
<dbReference type="InterPro" id="IPR029149">
    <property type="entry name" value="Creatin/AminoP/Spt16_N"/>
</dbReference>
<dbReference type="PANTHER" id="PTHR46112">
    <property type="entry name" value="AMINOPEPTIDASE"/>
    <property type="match status" value="1"/>
</dbReference>
<dbReference type="InterPro" id="IPR000994">
    <property type="entry name" value="Pept_M24"/>
</dbReference>
<dbReference type="GO" id="GO:0046872">
    <property type="term" value="F:metal ion binding"/>
    <property type="evidence" value="ECO:0007669"/>
    <property type="project" value="UniProtKB-KW"/>
</dbReference>
<evidence type="ECO:0000313" key="5">
    <source>
        <dbReference type="EMBL" id="PZR04894.1"/>
    </source>
</evidence>
<gene>
    <name evidence="5" type="ORF">DI525_05680</name>
</gene>
<dbReference type="SUPFAM" id="SSF55920">
    <property type="entry name" value="Creatinase/aminopeptidase"/>
    <property type="match status" value="1"/>
</dbReference>
<dbReference type="SUPFAM" id="SSF53092">
    <property type="entry name" value="Creatinase/prolidase N-terminal domain"/>
    <property type="match status" value="1"/>
</dbReference>
<proteinExistence type="predicted"/>
<dbReference type="Gene3D" id="3.90.230.10">
    <property type="entry name" value="Creatinase/methionine aminopeptidase superfamily"/>
    <property type="match status" value="1"/>
</dbReference>
<dbReference type="Pfam" id="PF00557">
    <property type="entry name" value="Peptidase_M24"/>
    <property type="match status" value="1"/>
</dbReference>
<dbReference type="GO" id="GO:0004177">
    <property type="term" value="F:aminopeptidase activity"/>
    <property type="evidence" value="ECO:0007669"/>
    <property type="project" value="UniProtKB-ARBA"/>
</dbReference>
<dbReference type="InterPro" id="IPR001714">
    <property type="entry name" value="Pept_M24_MAP"/>
</dbReference>
<feature type="domain" description="Peptidase M24" evidence="3">
    <location>
        <begin position="133"/>
        <end position="337"/>
    </location>
</feature>
<dbReference type="RefSeq" id="WP_303734797.1">
    <property type="nucleotide sequence ID" value="NZ_CAKZHK010000009.1"/>
</dbReference>
<dbReference type="AlphaFoldDB" id="A0A2W5UNM7"/>
<evidence type="ECO:0000256" key="2">
    <source>
        <dbReference type="ARBA" id="ARBA00022801"/>
    </source>
</evidence>
<dbReference type="Gene3D" id="3.40.350.10">
    <property type="entry name" value="Creatinase/prolidase N-terminal domain"/>
    <property type="match status" value="1"/>
</dbReference>
<dbReference type="PRINTS" id="PR00599">
    <property type="entry name" value="MAPEPTIDASE"/>
</dbReference>
<dbReference type="InterPro" id="IPR050659">
    <property type="entry name" value="Peptidase_M24B"/>
</dbReference>
<dbReference type="InterPro" id="IPR000587">
    <property type="entry name" value="Creatinase_N"/>
</dbReference>
<organism evidence="5 6">
    <name type="scientific">Corynebacterium kroppenstedtii</name>
    <dbReference type="NCBI Taxonomy" id="161879"/>
    <lineage>
        <taxon>Bacteria</taxon>
        <taxon>Bacillati</taxon>
        <taxon>Actinomycetota</taxon>
        <taxon>Actinomycetes</taxon>
        <taxon>Mycobacteriales</taxon>
        <taxon>Corynebacteriaceae</taxon>
        <taxon>Corynebacterium</taxon>
    </lineage>
</organism>
<protein>
    <submittedName>
        <fullName evidence="5">Peptidase</fullName>
    </submittedName>
</protein>
<dbReference type="EMBL" id="QFRA01000011">
    <property type="protein sequence ID" value="PZR04894.1"/>
    <property type="molecule type" value="Genomic_DNA"/>
</dbReference>
<comment type="caution">
    <text evidence="5">The sequence shown here is derived from an EMBL/GenBank/DDBJ whole genome shotgun (WGS) entry which is preliminary data.</text>
</comment>
<name>A0A2W5UNM7_9CORY</name>
<evidence type="ECO:0000313" key="6">
    <source>
        <dbReference type="Proteomes" id="UP000249432"/>
    </source>
</evidence>
<dbReference type="PROSITE" id="PS00491">
    <property type="entry name" value="PROLINE_PEPTIDASE"/>
    <property type="match status" value="1"/>
</dbReference>
<dbReference type="Pfam" id="PF01321">
    <property type="entry name" value="Creatinase_N"/>
    <property type="match status" value="1"/>
</dbReference>
<dbReference type="InterPro" id="IPR036005">
    <property type="entry name" value="Creatinase/aminopeptidase-like"/>
</dbReference>
<dbReference type="InterPro" id="IPR001131">
    <property type="entry name" value="Peptidase_M24B_aminopep-P_CS"/>
</dbReference>
<evidence type="ECO:0000256" key="1">
    <source>
        <dbReference type="ARBA" id="ARBA00022723"/>
    </source>
</evidence>
<dbReference type="PANTHER" id="PTHR46112:SF3">
    <property type="entry name" value="AMINOPEPTIDASE YPDF"/>
    <property type="match status" value="1"/>
</dbReference>
<dbReference type="GO" id="GO:0008235">
    <property type="term" value="F:metalloexopeptidase activity"/>
    <property type="evidence" value="ECO:0007669"/>
    <property type="project" value="UniProtKB-ARBA"/>
</dbReference>
<keyword evidence="2" id="KW-0378">Hydrolase</keyword>
<dbReference type="Proteomes" id="UP000249432">
    <property type="component" value="Unassembled WGS sequence"/>
</dbReference>
<sequence>MDREKLYAERRDAARELLNKADVPALLVTNLKNVRYLTGFSGSNAALLLTTDGKELLGTDGRYTTQVADEAPGIEVLIERDTVPAVRKASDGKIGVETCLSLGEAQRLGEYTVTQDLIEDLRMTKDESEIAALDAAAAVADKAWLSLLEDEVIREGVPENIVAAELEYRMRKFGANGISFETIVASGVNGAKPHHSASTDPIPKGLITIDFGVYLNGYASDQTRLVSVGEPPEKQREIADTVYRAFLAGCEALRPGAGLFAIDKVCRDIIDDAGYGEYFVHSTGHGVGLDVHERPYSASRTDKSKTIDVGQTLTIEPGIYVPGLSGARIENTLVVTEDGSRPLNTSSPALTVV</sequence>